<dbReference type="AlphaFoldDB" id="X1KGM2"/>
<dbReference type="InterPro" id="IPR036866">
    <property type="entry name" value="RibonucZ/Hydroxyglut_hydro"/>
</dbReference>
<feature type="non-terminal residue" evidence="1">
    <location>
        <position position="1"/>
    </location>
</feature>
<organism evidence="1">
    <name type="scientific">marine sediment metagenome</name>
    <dbReference type="NCBI Taxonomy" id="412755"/>
    <lineage>
        <taxon>unclassified sequences</taxon>
        <taxon>metagenomes</taxon>
        <taxon>ecological metagenomes</taxon>
    </lineage>
</organism>
<reference evidence="1" key="1">
    <citation type="journal article" date="2014" name="Front. Microbiol.">
        <title>High frequency of phylogenetically diverse reductive dehalogenase-homologous genes in deep subseafloor sedimentary metagenomes.</title>
        <authorList>
            <person name="Kawai M."/>
            <person name="Futagami T."/>
            <person name="Toyoda A."/>
            <person name="Takaki Y."/>
            <person name="Nishi S."/>
            <person name="Hori S."/>
            <person name="Arai W."/>
            <person name="Tsubouchi T."/>
            <person name="Morono Y."/>
            <person name="Uchiyama I."/>
            <person name="Ito T."/>
            <person name="Fujiyama A."/>
            <person name="Inagaki F."/>
            <person name="Takami H."/>
        </authorList>
    </citation>
    <scope>NUCLEOTIDE SEQUENCE</scope>
    <source>
        <strain evidence="1">Expedition CK06-06</strain>
    </source>
</reference>
<dbReference type="PANTHER" id="PTHR30619:SF1">
    <property type="entry name" value="RECOMBINATION PROTEIN 2"/>
    <property type="match status" value="1"/>
</dbReference>
<gene>
    <name evidence="1" type="ORF">S03H2_60487</name>
</gene>
<dbReference type="SUPFAM" id="SSF56281">
    <property type="entry name" value="Metallo-hydrolase/oxidoreductase"/>
    <property type="match status" value="1"/>
</dbReference>
<sequence length="77" mass="8709">SATSTTPEFLAVVNPQLAVISVGADNRFGHPTPEVMERLEEKLGPENIYLTYDARTGEHHTIEFITDGERLWVRVER</sequence>
<dbReference type="PANTHER" id="PTHR30619">
    <property type="entry name" value="DNA INTERNALIZATION/COMPETENCE PROTEIN COMEC/REC2"/>
    <property type="match status" value="1"/>
</dbReference>
<protein>
    <submittedName>
        <fullName evidence="1">Uncharacterized protein</fullName>
    </submittedName>
</protein>
<dbReference type="EMBL" id="BARU01038979">
    <property type="protein sequence ID" value="GAH89299.1"/>
    <property type="molecule type" value="Genomic_DNA"/>
</dbReference>
<dbReference type="InterPro" id="IPR052159">
    <property type="entry name" value="Competence_DNA_uptake"/>
</dbReference>
<name>X1KGM2_9ZZZZ</name>
<comment type="caution">
    <text evidence="1">The sequence shown here is derived from an EMBL/GenBank/DDBJ whole genome shotgun (WGS) entry which is preliminary data.</text>
</comment>
<accession>X1KGM2</accession>
<proteinExistence type="predicted"/>
<evidence type="ECO:0000313" key="1">
    <source>
        <dbReference type="EMBL" id="GAH89299.1"/>
    </source>
</evidence>
<dbReference type="Gene3D" id="3.60.15.10">
    <property type="entry name" value="Ribonuclease Z/Hydroxyacylglutathione hydrolase-like"/>
    <property type="match status" value="1"/>
</dbReference>